<dbReference type="AlphaFoldDB" id="A0A9W7L9X9"/>
<evidence type="ECO:0000313" key="2">
    <source>
        <dbReference type="EMBL" id="GMI43144.1"/>
    </source>
</evidence>
<feature type="compositionally biased region" description="Basic and acidic residues" evidence="1">
    <location>
        <begin position="1"/>
        <end position="13"/>
    </location>
</feature>
<name>A0A9W7L9X9_9STRA</name>
<dbReference type="OrthoDB" id="448536at2759"/>
<evidence type="ECO:0000256" key="1">
    <source>
        <dbReference type="SAM" id="MobiDB-lite"/>
    </source>
</evidence>
<keyword evidence="3" id="KW-1185">Reference proteome</keyword>
<sequence length="427" mass="46765">MDNAKREANKEITGEQGSKVKTPSPAVTSPLQKYPTSLPSSSPTKLSILTPCDALNDAYTRTWGWESRRQRCNELPHCEFLGRSVTGKCWGVKELAAYESELESERIARLEELRLEDESSGLEGRRRSIFGVDVKLRTRKTMGQYDAPDLGVPLREVLEATGIKEKGEGLVGDVVRRSRELEVVHGEGGGGEEEEEEKAAPDIRALRAEVKSEVQKSLKDSLARQTESNLEDQREAMSRFALDVIRGALEDPGLSSKIGKELKKIVNGEGGEGIKEGMAGMVKEGMEGEQAMEGLRGVIKGQLEWWINEDDNKVLRDQLVGLGTWLIPSDNVVGLSRWMLVDLMEPNNGHLKAPLAWAISEHGLPGLKGTAEWAAMENAHWYLRDQWMKDFVIKGVLEYVKGKGGGKDKGGGEGGEEGGGEEGGGGK</sequence>
<feature type="compositionally biased region" description="Polar residues" evidence="1">
    <location>
        <begin position="15"/>
        <end position="31"/>
    </location>
</feature>
<feature type="region of interest" description="Disordered" evidence="1">
    <location>
        <begin position="1"/>
        <end position="43"/>
    </location>
</feature>
<comment type="caution">
    <text evidence="2">The sequence shown here is derived from an EMBL/GenBank/DDBJ whole genome shotgun (WGS) entry which is preliminary data.</text>
</comment>
<reference evidence="3" key="1">
    <citation type="journal article" date="2023" name="Commun. Biol.">
        <title>Genome analysis of Parmales, the sister group of diatoms, reveals the evolutionary specialization of diatoms from phago-mixotrophs to photoautotrophs.</title>
        <authorList>
            <person name="Ban H."/>
            <person name="Sato S."/>
            <person name="Yoshikawa S."/>
            <person name="Yamada K."/>
            <person name="Nakamura Y."/>
            <person name="Ichinomiya M."/>
            <person name="Sato N."/>
            <person name="Blanc-Mathieu R."/>
            <person name="Endo H."/>
            <person name="Kuwata A."/>
            <person name="Ogata H."/>
        </authorList>
    </citation>
    <scope>NUCLEOTIDE SEQUENCE [LARGE SCALE GENOMIC DNA]</scope>
</reference>
<protein>
    <submittedName>
        <fullName evidence="2">Uncharacterized protein</fullName>
    </submittedName>
</protein>
<organism evidence="2 3">
    <name type="scientific">Triparma columacea</name>
    <dbReference type="NCBI Taxonomy" id="722753"/>
    <lineage>
        <taxon>Eukaryota</taxon>
        <taxon>Sar</taxon>
        <taxon>Stramenopiles</taxon>
        <taxon>Ochrophyta</taxon>
        <taxon>Bolidophyceae</taxon>
        <taxon>Parmales</taxon>
        <taxon>Triparmaceae</taxon>
        <taxon>Triparma</taxon>
    </lineage>
</organism>
<dbReference type="EMBL" id="BRYA01001450">
    <property type="protein sequence ID" value="GMI43144.1"/>
    <property type="molecule type" value="Genomic_DNA"/>
</dbReference>
<feature type="region of interest" description="Disordered" evidence="1">
    <location>
        <begin position="403"/>
        <end position="427"/>
    </location>
</feature>
<accession>A0A9W7L9X9</accession>
<gene>
    <name evidence="2" type="ORF">TrCOL_g9749</name>
</gene>
<dbReference type="Proteomes" id="UP001165065">
    <property type="component" value="Unassembled WGS sequence"/>
</dbReference>
<proteinExistence type="predicted"/>
<evidence type="ECO:0000313" key="3">
    <source>
        <dbReference type="Proteomes" id="UP001165065"/>
    </source>
</evidence>